<dbReference type="Proteomes" id="UP000185596">
    <property type="component" value="Unassembled WGS sequence"/>
</dbReference>
<dbReference type="RefSeq" id="WP_075127506.1">
    <property type="nucleotide sequence ID" value="NZ_MSIE01000040.1"/>
</dbReference>
<sequence length="232" mass="26320">MAAELIETYLQSDPIHPRQSRRLRHVHFPEALDWLRTEDVIRLAQTWTGEGASRRAFFSRWPTRGEFLPDAVVYTLLREPEPPAPGPATSVSRLISRAADDLLADLARHPRSYLVLHLGPLLPRDPRLSDALLPNSRAAIHVWLDIYRRLAHGLDLVMRPEWTFKRMSSVLQAMLDGFLLRQRVHPDDHASSRWKGASILADAIIAFLLGAVDWDLTGQPGRVALDTLTRNL</sequence>
<gene>
    <name evidence="1" type="ORF">BU204_21445</name>
</gene>
<protein>
    <recommendedName>
        <fullName evidence="3">TetR family transcriptional regulator</fullName>
    </recommendedName>
</protein>
<dbReference type="OrthoDB" id="3674487at2"/>
<evidence type="ECO:0000313" key="1">
    <source>
        <dbReference type="EMBL" id="OLF15493.1"/>
    </source>
</evidence>
<evidence type="ECO:0000313" key="2">
    <source>
        <dbReference type="Proteomes" id="UP000185596"/>
    </source>
</evidence>
<name>A0A1Q8CMA4_9PSEU</name>
<dbReference type="AlphaFoldDB" id="A0A1Q8CMA4"/>
<keyword evidence="2" id="KW-1185">Reference proteome</keyword>
<accession>A0A1Q8CMA4</accession>
<dbReference type="STRING" id="1912961.BU204_21445"/>
<proteinExistence type="predicted"/>
<evidence type="ECO:0008006" key="3">
    <source>
        <dbReference type="Google" id="ProtNLM"/>
    </source>
</evidence>
<comment type="caution">
    <text evidence="1">The sequence shown here is derived from an EMBL/GenBank/DDBJ whole genome shotgun (WGS) entry which is preliminary data.</text>
</comment>
<reference evidence="1 2" key="1">
    <citation type="submission" date="2016-12" db="EMBL/GenBank/DDBJ databases">
        <title>The draft genome sequence of Actinophytocola sp. 11-183.</title>
        <authorList>
            <person name="Wang W."/>
            <person name="Yuan L."/>
        </authorList>
    </citation>
    <scope>NUCLEOTIDE SEQUENCE [LARGE SCALE GENOMIC DNA]</scope>
    <source>
        <strain evidence="1 2">11-183</strain>
    </source>
</reference>
<organism evidence="1 2">
    <name type="scientific">Actinophytocola xanthii</name>
    <dbReference type="NCBI Taxonomy" id="1912961"/>
    <lineage>
        <taxon>Bacteria</taxon>
        <taxon>Bacillati</taxon>
        <taxon>Actinomycetota</taxon>
        <taxon>Actinomycetes</taxon>
        <taxon>Pseudonocardiales</taxon>
        <taxon>Pseudonocardiaceae</taxon>
    </lineage>
</organism>
<dbReference type="EMBL" id="MSIE01000040">
    <property type="protein sequence ID" value="OLF15493.1"/>
    <property type="molecule type" value="Genomic_DNA"/>
</dbReference>